<dbReference type="EMBL" id="JBBXMP010000021">
    <property type="protein sequence ID" value="KAL0067964.1"/>
    <property type="molecule type" value="Genomic_DNA"/>
</dbReference>
<evidence type="ECO:0000313" key="3">
    <source>
        <dbReference type="EMBL" id="KAL0067964.1"/>
    </source>
</evidence>
<dbReference type="SUPFAM" id="SSF81383">
    <property type="entry name" value="F-box domain"/>
    <property type="match status" value="1"/>
</dbReference>
<dbReference type="InterPro" id="IPR036047">
    <property type="entry name" value="F-box-like_dom_sf"/>
</dbReference>
<feature type="compositionally biased region" description="Low complexity" evidence="1">
    <location>
        <begin position="26"/>
        <end position="39"/>
    </location>
</feature>
<evidence type="ECO:0000256" key="1">
    <source>
        <dbReference type="SAM" id="MobiDB-lite"/>
    </source>
</evidence>
<proteinExistence type="predicted"/>
<name>A0ABR3A3S6_9AGAR</name>
<protein>
    <recommendedName>
        <fullName evidence="2">F-box domain-containing protein</fullName>
    </recommendedName>
</protein>
<evidence type="ECO:0000313" key="4">
    <source>
        <dbReference type="Proteomes" id="UP001437256"/>
    </source>
</evidence>
<feature type="domain" description="F-box" evidence="2">
    <location>
        <begin position="100"/>
        <end position="171"/>
    </location>
</feature>
<evidence type="ECO:0000259" key="2">
    <source>
        <dbReference type="Pfam" id="PF12937"/>
    </source>
</evidence>
<comment type="caution">
    <text evidence="3">The sequence shown here is derived from an EMBL/GenBank/DDBJ whole genome shotgun (WGS) entry which is preliminary data.</text>
</comment>
<feature type="region of interest" description="Disordered" evidence="1">
    <location>
        <begin position="26"/>
        <end position="49"/>
    </location>
</feature>
<reference evidence="3 4" key="1">
    <citation type="submission" date="2024-05" db="EMBL/GenBank/DDBJ databases">
        <title>A draft genome resource for the thread blight pathogen Marasmius tenuissimus strain MS-2.</title>
        <authorList>
            <person name="Yulfo-Soto G.E."/>
            <person name="Baruah I.K."/>
            <person name="Amoako-Attah I."/>
            <person name="Bukari Y."/>
            <person name="Meinhardt L.W."/>
            <person name="Bailey B.A."/>
            <person name="Cohen S.P."/>
        </authorList>
    </citation>
    <scope>NUCLEOTIDE SEQUENCE [LARGE SCALE GENOMIC DNA]</scope>
    <source>
        <strain evidence="3 4">MS-2</strain>
    </source>
</reference>
<gene>
    <name evidence="3" type="ORF">AAF712_004867</name>
</gene>
<dbReference type="Gene3D" id="1.20.1280.50">
    <property type="match status" value="1"/>
</dbReference>
<organism evidence="3 4">
    <name type="scientific">Marasmius tenuissimus</name>
    <dbReference type="NCBI Taxonomy" id="585030"/>
    <lineage>
        <taxon>Eukaryota</taxon>
        <taxon>Fungi</taxon>
        <taxon>Dikarya</taxon>
        <taxon>Basidiomycota</taxon>
        <taxon>Agaricomycotina</taxon>
        <taxon>Agaricomycetes</taxon>
        <taxon>Agaricomycetidae</taxon>
        <taxon>Agaricales</taxon>
        <taxon>Marasmiineae</taxon>
        <taxon>Marasmiaceae</taxon>
        <taxon>Marasmius</taxon>
    </lineage>
</organism>
<keyword evidence="4" id="KW-1185">Reference proteome</keyword>
<dbReference type="Pfam" id="PF12937">
    <property type="entry name" value="F-box-like"/>
    <property type="match status" value="1"/>
</dbReference>
<dbReference type="InterPro" id="IPR001810">
    <property type="entry name" value="F-box_dom"/>
</dbReference>
<sequence>MELASTPPYACHLCGHVVDEQTTEKIPSSSSSIETFSKSNDSPSLSELGLPEKEGKHLAKLQASLDSEIARLRTSLELIEEKRRQVGTRMWICKSARHPIRRLPNEILTRIFNFCVEGDVNFVEGSGKTDWQNDGPSTLDLDHSLWALSQVCQRWRNLALSLPKLWTAININCVVRKEKPEIDLMRWRLALTLERSRDQPLYISWFEDYSLDPAVLRLLGSCSARWKCATIRASTVGFDLLAFTTTSFTALSRLRLYFEEDPDWLDEEEGASMFSLWEDAPALTKVYLSSSSDIHPHLATLVPWEQIRDLTLASNNSYERKMIVWPDLHEILPLMDNIHKCFIQSFSFDHNLSHIPALSIPFTLAHLQSLKLFAASSPDSIAAFLDSVTLPALTSFQVFPLEADDIQSIVTRFLKRSACTLAILGLMGINDDTLIELLSLREIQGVQDLLISGPQVSRNRRPPQCL</sequence>
<dbReference type="Proteomes" id="UP001437256">
    <property type="component" value="Unassembled WGS sequence"/>
</dbReference>
<accession>A0ABR3A3S6</accession>